<comment type="cofactor">
    <cofactor evidence="9">
        <name>Zn(2+)</name>
        <dbReference type="ChEBI" id="CHEBI:29105"/>
    </cofactor>
    <text evidence="9">Binds 1 zinc ion per subunit.</text>
</comment>
<name>A0A660CD28_9PSEU</name>
<gene>
    <name evidence="12" type="ORF">JD82_00632</name>
</gene>
<keyword evidence="11" id="KW-0732">Signal</keyword>
<dbReference type="Gene3D" id="3.30.1380.10">
    <property type="match status" value="1"/>
</dbReference>
<evidence type="ECO:0000256" key="5">
    <source>
        <dbReference type="ARBA" id="ARBA00022833"/>
    </source>
</evidence>
<dbReference type="GO" id="GO:0008270">
    <property type="term" value="F:zinc ion binding"/>
    <property type="evidence" value="ECO:0007669"/>
    <property type="project" value="UniProtKB-UniRule"/>
</dbReference>
<feature type="site" description="Transition state stabilizer" evidence="9">
    <location>
        <position position="146"/>
    </location>
</feature>
<dbReference type="InterPro" id="IPR000755">
    <property type="entry name" value="A_A_dipeptidase"/>
</dbReference>
<dbReference type="EC" id="3.4.13.22" evidence="9"/>
<keyword evidence="8" id="KW-0961">Cell wall biogenesis/degradation</keyword>
<keyword evidence="2 9" id="KW-0645">Protease</keyword>
<feature type="compositionally biased region" description="Low complexity" evidence="10">
    <location>
        <begin position="22"/>
        <end position="47"/>
    </location>
</feature>
<dbReference type="InterPro" id="IPR009045">
    <property type="entry name" value="Zn_M74/Hedgehog-like"/>
</dbReference>
<dbReference type="GO" id="GO:0008237">
    <property type="term" value="F:metallopeptidase activity"/>
    <property type="evidence" value="ECO:0007669"/>
    <property type="project" value="UniProtKB-KW"/>
</dbReference>
<accession>A0A660CD28</accession>
<evidence type="ECO:0000256" key="3">
    <source>
        <dbReference type="ARBA" id="ARBA00022723"/>
    </source>
</evidence>
<dbReference type="CDD" id="cd14817">
    <property type="entry name" value="D-Ala-D-Ala_dipeptidase_VanX"/>
    <property type="match status" value="1"/>
</dbReference>
<feature type="chain" id="PRO_5038852863" description="D-alanyl-D-alanine dipeptidase" evidence="11">
    <location>
        <begin position="19"/>
        <end position="305"/>
    </location>
</feature>
<feature type="signal peptide" evidence="11">
    <location>
        <begin position="1"/>
        <end position="18"/>
    </location>
</feature>
<keyword evidence="5 9" id="KW-0862">Zinc</keyword>
<keyword evidence="3 9" id="KW-0479">Metal-binding</keyword>
<comment type="function">
    <text evidence="9">Catalyzes hydrolysis of the D-alanyl-D-alanine dipeptide.</text>
</comment>
<evidence type="ECO:0000256" key="1">
    <source>
        <dbReference type="ARBA" id="ARBA00001362"/>
    </source>
</evidence>
<evidence type="ECO:0000313" key="12">
    <source>
        <dbReference type="EMBL" id="TWH18811.1"/>
    </source>
</evidence>
<comment type="catalytic activity">
    <reaction evidence="1 9">
        <text>D-alanyl-D-alanine + H2O = 2 D-alanine</text>
        <dbReference type="Rhea" id="RHEA:20661"/>
        <dbReference type="ChEBI" id="CHEBI:15377"/>
        <dbReference type="ChEBI" id="CHEBI:57416"/>
        <dbReference type="ChEBI" id="CHEBI:57822"/>
        <dbReference type="EC" id="3.4.13.22"/>
    </reaction>
</comment>
<dbReference type="EMBL" id="VLJV01000001">
    <property type="protein sequence ID" value="TWH18811.1"/>
    <property type="molecule type" value="Genomic_DNA"/>
</dbReference>
<keyword evidence="13" id="KW-1185">Reference proteome</keyword>
<dbReference type="Proteomes" id="UP000317303">
    <property type="component" value="Unassembled WGS sequence"/>
</dbReference>
<dbReference type="Pfam" id="PF01427">
    <property type="entry name" value="Peptidase_M15"/>
    <property type="match status" value="2"/>
</dbReference>
<evidence type="ECO:0000256" key="6">
    <source>
        <dbReference type="ARBA" id="ARBA00022997"/>
    </source>
</evidence>
<dbReference type="GO" id="GO:0071555">
    <property type="term" value="P:cell wall organization"/>
    <property type="evidence" value="ECO:0007669"/>
    <property type="project" value="UniProtKB-KW"/>
</dbReference>
<feature type="binding site" evidence="9">
    <location>
        <position position="190"/>
    </location>
    <ligand>
        <name>Zn(2+)</name>
        <dbReference type="ChEBI" id="CHEBI:29105"/>
        <note>catalytic</note>
    </ligand>
</feature>
<dbReference type="PANTHER" id="PTHR43126:SF1">
    <property type="entry name" value="D-ALANYL-D-ALANINE DIPEPTIDASE"/>
    <property type="match status" value="1"/>
</dbReference>
<dbReference type="PROSITE" id="PS51257">
    <property type="entry name" value="PROKAR_LIPOPROTEIN"/>
    <property type="match status" value="1"/>
</dbReference>
<feature type="binding site" evidence="9">
    <location>
        <position position="282"/>
    </location>
    <ligand>
        <name>Zn(2+)</name>
        <dbReference type="ChEBI" id="CHEBI:29105"/>
        <note>catalytic</note>
    </ligand>
</feature>
<dbReference type="AlphaFoldDB" id="A0A660CD28"/>
<evidence type="ECO:0000256" key="4">
    <source>
        <dbReference type="ARBA" id="ARBA00022801"/>
    </source>
</evidence>
<feature type="active site" description="Proton donor/acceptor" evidence="9">
    <location>
        <position position="279"/>
    </location>
</feature>
<dbReference type="GO" id="GO:0160237">
    <property type="term" value="F:D-Ala-D-Ala dipeptidase activity"/>
    <property type="evidence" value="ECO:0007669"/>
    <property type="project" value="UniProtKB-EC"/>
</dbReference>
<feature type="binding site" evidence="9">
    <location>
        <position position="197"/>
    </location>
    <ligand>
        <name>Zn(2+)</name>
        <dbReference type="ChEBI" id="CHEBI:29105"/>
        <note>catalytic</note>
    </ligand>
</feature>
<reference evidence="12 13" key="1">
    <citation type="submission" date="2019-07" db="EMBL/GenBank/DDBJ databases">
        <title>R&amp;d 2014.</title>
        <authorList>
            <person name="Klenk H.-P."/>
        </authorList>
    </citation>
    <scope>NUCLEOTIDE SEQUENCE [LARGE SCALE GENOMIC DNA]</scope>
    <source>
        <strain evidence="12 13">DSM 43194</strain>
    </source>
</reference>
<evidence type="ECO:0000313" key="13">
    <source>
        <dbReference type="Proteomes" id="UP000317303"/>
    </source>
</evidence>
<evidence type="ECO:0000256" key="7">
    <source>
        <dbReference type="ARBA" id="ARBA00023049"/>
    </source>
</evidence>
<feature type="region of interest" description="Disordered" evidence="10">
    <location>
        <begin position="22"/>
        <end position="79"/>
    </location>
</feature>
<evidence type="ECO:0000256" key="10">
    <source>
        <dbReference type="SAM" id="MobiDB-lite"/>
    </source>
</evidence>
<dbReference type="HAMAP" id="MF_01924">
    <property type="entry name" value="A_A_dipeptidase"/>
    <property type="match status" value="1"/>
</dbReference>
<dbReference type="RefSeq" id="WP_246134689.1">
    <property type="nucleotide sequence ID" value="NZ_JOIJ01000006.1"/>
</dbReference>
<keyword evidence="7 9" id="KW-0482">Metalloprotease</keyword>
<evidence type="ECO:0000256" key="8">
    <source>
        <dbReference type="ARBA" id="ARBA00023316"/>
    </source>
</evidence>
<dbReference type="PANTHER" id="PTHR43126">
    <property type="entry name" value="D-ALANYL-D-ALANINE DIPEPTIDASE"/>
    <property type="match status" value="1"/>
</dbReference>
<dbReference type="SUPFAM" id="SSF55166">
    <property type="entry name" value="Hedgehog/DD-peptidase"/>
    <property type="match status" value="1"/>
</dbReference>
<evidence type="ECO:0000256" key="11">
    <source>
        <dbReference type="SAM" id="SignalP"/>
    </source>
</evidence>
<comment type="caution">
    <text evidence="12">The sequence shown here is derived from an EMBL/GenBank/DDBJ whole genome shotgun (WGS) entry which is preliminary data.</text>
</comment>
<keyword evidence="6 9" id="KW-0224">Dipeptidase</keyword>
<keyword evidence="4 9" id="KW-0378">Hydrolase</keyword>
<dbReference type="GO" id="GO:0006508">
    <property type="term" value="P:proteolysis"/>
    <property type="evidence" value="ECO:0007669"/>
    <property type="project" value="UniProtKB-KW"/>
</dbReference>
<evidence type="ECO:0000256" key="2">
    <source>
        <dbReference type="ARBA" id="ARBA00022670"/>
    </source>
</evidence>
<evidence type="ECO:0000256" key="9">
    <source>
        <dbReference type="HAMAP-Rule" id="MF_01924"/>
    </source>
</evidence>
<proteinExistence type="inferred from homology"/>
<protein>
    <recommendedName>
        <fullName evidence="9">D-alanyl-D-alanine dipeptidase</fullName>
        <shortName evidence="9">D-Ala-D-Ala dipeptidase</shortName>
        <ecNumber evidence="9">3.4.13.22</ecNumber>
    </recommendedName>
</protein>
<organism evidence="12 13">
    <name type="scientific">Prauserella rugosa</name>
    <dbReference type="NCBI Taxonomy" id="43354"/>
    <lineage>
        <taxon>Bacteria</taxon>
        <taxon>Bacillati</taxon>
        <taxon>Actinomycetota</taxon>
        <taxon>Actinomycetes</taxon>
        <taxon>Pseudonocardiales</taxon>
        <taxon>Pseudonocardiaceae</taxon>
        <taxon>Prauserella</taxon>
    </lineage>
</organism>
<sequence>MGRVFRGLAVPAAMMLLAACGVSEPPASSPSVSPRASAPASPTSDAPSSPPSTQPQGRQSSPDGQRPHPARKVPPAPDEFVRLRDVDASIIEDMRYATPHNFTGRPVPGYHEPMCVLTRPLAEALHRAQQQLRGQGYGLKVYDCYRPQRAVDRFVAWASDGDQRMKREFYPDADKSRLFADGWLAERSGHSRGSSVDLTLVRLPAAAQRDYVPGQPLTPCTAPQDRRASDNSVDMATGYDCFDSLSHTDDPRVTGAARQNRDRLRDALTSVGLENYSAEWWHYNLTQEPYPDQYFDFPVDSAAFR</sequence>
<comment type="similarity">
    <text evidence="9">Belongs to the peptidase M15D family.</text>
</comment>